<evidence type="ECO:0000313" key="2">
    <source>
        <dbReference type="EMBL" id="MCY0106992.1"/>
    </source>
</evidence>
<dbReference type="EMBL" id="JANIGP010000001">
    <property type="protein sequence ID" value="MCY0106992.1"/>
    <property type="molecule type" value="Genomic_DNA"/>
</dbReference>
<dbReference type="RefSeq" id="WP_225931080.1">
    <property type="nucleotide sequence ID" value="NZ_CP077087.1"/>
</dbReference>
<sequence>MNERMEFRPNQLQINICEKYGMAVLAPEVMVAVALQTLGQSPIYGSRVELPEGGTVSWFIHCGEYSKADDFYKPLHAHHLDEILPQVVSYLCLPTGAKFIIDTGEYEDVWMAE</sequence>
<organism evidence="2 3">
    <name type="scientific">Pseudomonas monsensis</name>
    <dbReference type="NCBI Taxonomy" id="2745509"/>
    <lineage>
        <taxon>Bacteria</taxon>
        <taxon>Pseudomonadati</taxon>
        <taxon>Pseudomonadota</taxon>
        <taxon>Gammaproteobacteria</taxon>
        <taxon>Pseudomonadales</taxon>
        <taxon>Pseudomonadaceae</taxon>
        <taxon>Pseudomonas</taxon>
    </lineage>
</organism>
<gene>
    <name evidence="2" type="ORF">NQF78_01610</name>
</gene>
<keyword evidence="3" id="KW-1185">Reference proteome</keyword>
<comment type="caution">
    <text evidence="2">The sequence shown here is derived from an EMBL/GenBank/DDBJ whole genome shotgun (WGS) entry which is preliminary data.</text>
</comment>
<accession>A0ABT3YNM3</accession>
<proteinExistence type="predicted"/>
<feature type="domain" description="Imm33-like" evidence="1">
    <location>
        <begin position="13"/>
        <end position="111"/>
    </location>
</feature>
<reference evidence="2 3" key="1">
    <citation type="submission" date="2022-07" db="EMBL/GenBank/DDBJ databases">
        <title>Characterization of plant growth promoting rhizobacteria (PGPR) for use as bioinoculants in agriculture.</title>
        <authorList>
            <person name="Hassen A.I."/>
            <person name="Pierneef R."/>
        </authorList>
    </citation>
    <scope>NUCLEOTIDE SEQUENCE [LARGE SCALE GENOMIC DNA]</scope>
    <source>
        <strain evidence="2 3">SARCC-3054</strain>
    </source>
</reference>
<protein>
    <recommendedName>
        <fullName evidence="1">Imm33-like domain-containing protein</fullName>
    </recommendedName>
</protein>
<dbReference type="Proteomes" id="UP001207830">
    <property type="component" value="Unassembled WGS sequence"/>
</dbReference>
<evidence type="ECO:0000259" key="1">
    <source>
        <dbReference type="Pfam" id="PF24719"/>
    </source>
</evidence>
<dbReference type="Pfam" id="PF24719">
    <property type="entry name" value="Imm33-like"/>
    <property type="match status" value="1"/>
</dbReference>
<dbReference type="InterPro" id="IPR056509">
    <property type="entry name" value="Imm33-like"/>
</dbReference>
<name>A0ABT3YNM3_9PSED</name>
<evidence type="ECO:0000313" key="3">
    <source>
        <dbReference type="Proteomes" id="UP001207830"/>
    </source>
</evidence>